<evidence type="ECO:0000256" key="1">
    <source>
        <dbReference type="SAM" id="Coils"/>
    </source>
</evidence>
<gene>
    <name evidence="2" type="ORF">WJX73_010002</name>
</gene>
<accession>A0AAW1PVU8</accession>
<proteinExistence type="predicted"/>
<sequence length="301" mass="33016">MPDCPRLTLDGITQLKQAADHQAVLRELVEAGLLLDHPPKKTAKKGVQMTGSGKTELSADTHLRLINAHKEALEAQLRKATQAADERVEQMHVQMEGRHAHELELLQAKHAAENKQAASRAEGRLLARIKAEKVVHHQDKLKALEAHKAEHQAQMQAHQEELDAAQAQVLEVQSKWGRLCANAPLLASSGHRLHVKQSQAELAGRMHQKPGSLPTSPLAKICSPRFADCWDSSDAKGSPRFEGQVCQLWCPSLGTTDKISKHSLESHGRSPLEEIGTLAACRHSKHCHVGLELLGKLGHTL</sequence>
<feature type="coiled-coil region" evidence="1">
    <location>
        <begin position="63"/>
        <end position="90"/>
    </location>
</feature>
<evidence type="ECO:0000313" key="2">
    <source>
        <dbReference type="EMBL" id="KAK9812284.1"/>
    </source>
</evidence>
<protein>
    <submittedName>
        <fullName evidence="2">Uncharacterized protein</fullName>
    </submittedName>
</protein>
<dbReference type="EMBL" id="JALJOQ010000008">
    <property type="protein sequence ID" value="KAK9812284.1"/>
    <property type="molecule type" value="Genomic_DNA"/>
</dbReference>
<reference evidence="2 3" key="1">
    <citation type="journal article" date="2024" name="Nat. Commun.">
        <title>Phylogenomics reveals the evolutionary origins of lichenization in chlorophyte algae.</title>
        <authorList>
            <person name="Puginier C."/>
            <person name="Libourel C."/>
            <person name="Otte J."/>
            <person name="Skaloud P."/>
            <person name="Haon M."/>
            <person name="Grisel S."/>
            <person name="Petersen M."/>
            <person name="Berrin J.G."/>
            <person name="Delaux P.M."/>
            <person name="Dal Grande F."/>
            <person name="Keller J."/>
        </authorList>
    </citation>
    <scope>NUCLEOTIDE SEQUENCE [LARGE SCALE GENOMIC DNA]</scope>
    <source>
        <strain evidence="2 3">SAG 2036</strain>
    </source>
</reference>
<dbReference type="AlphaFoldDB" id="A0AAW1PVU8"/>
<name>A0AAW1PVU8_9CHLO</name>
<keyword evidence="3" id="KW-1185">Reference proteome</keyword>
<organism evidence="2 3">
    <name type="scientific">Symbiochloris irregularis</name>
    <dbReference type="NCBI Taxonomy" id="706552"/>
    <lineage>
        <taxon>Eukaryota</taxon>
        <taxon>Viridiplantae</taxon>
        <taxon>Chlorophyta</taxon>
        <taxon>core chlorophytes</taxon>
        <taxon>Trebouxiophyceae</taxon>
        <taxon>Trebouxiales</taxon>
        <taxon>Trebouxiaceae</taxon>
        <taxon>Symbiochloris</taxon>
    </lineage>
</organism>
<feature type="coiled-coil region" evidence="1">
    <location>
        <begin position="134"/>
        <end position="175"/>
    </location>
</feature>
<comment type="caution">
    <text evidence="2">The sequence shown here is derived from an EMBL/GenBank/DDBJ whole genome shotgun (WGS) entry which is preliminary data.</text>
</comment>
<evidence type="ECO:0000313" key="3">
    <source>
        <dbReference type="Proteomes" id="UP001465755"/>
    </source>
</evidence>
<keyword evidence="1" id="KW-0175">Coiled coil</keyword>
<dbReference type="Proteomes" id="UP001465755">
    <property type="component" value="Unassembled WGS sequence"/>
</dbReference>